<dbReference type="EMBL" id="CAJOBE010010923">
    <property type="protein sequence ID" value="CAF4119678.1"/>
    <property type="molecule type" value="Genomic_DNA"/>
</dbReference>
<evidence type="ECO:0000256" key="2">
    <source>
        <dbReference type="ARBA" id="ARBA00022723"/>
    </source>
</evidence>
<dbReference type="Proteomes" id="UP000663889">
    <property type="component" value="Unassembled WGS sequence"/>
</dbReference>
<dbReference type="Proteomes" id="UP000663823">
    <property type="component" value="Unassembled WGS sequence"/>
</dbReference>
<keyword evidence="5" id="KW-0539">Nucleus</keyword>
<feature type="compositionally biased region" description="Acidic residues" evidence="6">
    <location>
        <begin position="219"/>
        <end position="232"/>
    </location>
</feature>
<reference evidence="10" key="1">
    <citation type="submission" date="2021-02" db="EMBL/GenBank/DDBJ databases">
        <authorList>
            <person name="Nowell W R."/>
        </authorList>
    </citation>
    <scope>NUCLEOTIDE SEQUENCE</scope>
</reference>
<sequence length="232" mass="27318">MGVSLGTSVTVYELLPHPSTKYIENQLPNYWVVDNIHYIATMLHPNLKSFNHTPNKKQHTEALLKSEFNEHQQLKQRRLSLDNNNNNNKYKHIQIHEKQKTQLLSSVDDIFDMQTSPDEFQGDVRMKTEFDRYNEDETKIDKDMNVLIYWNNNKILHPTLFKIAQRVLSIPATNTSVERLFSDSGITITNRRSRLQTRKYSREDDNNYMLQDKLGDNTLENDDDKENDSDDN</sequence>
<comment type="subcellular location">
    <subcellularLocation>
        <location evidence="1">Nucleus</location>
    </subcellularLocation>
</comment>
<dbReference type="Proteomes" id="UP000663882">
    <property type="component" value="Unassembled WGS sequence"/>
</dbReference>
<gene>
    <name evidence="11" type="ORF">FNK824_LOCUS32240</name>
    <name evidence="10" type="ORF">OTI717_LOCUS30424</name>
    <name evidence="8" type="ORF">RFH988_LOCUS35800</name>
    <name evidence="9" type="ORF">SEV965_LOCUS36657</name>
</gene>
<dbReference type="Pfam" id="PF05699">
    <property type="entry name" value="Dimer_Tnp_hAT"/>
    <property type="match status" value="1"/>
</dbReference>
<evidence type="ECO:0000256" key="1">
    <source>
        <dbReference type="ARBA" id="ARBA00004123"/>
    </source>
</evidence>
<organism evidence="10 12">
    <name type="scientific">Rotaria sordida</name>
    <dbReference type="NCBI Taxonomy" id="392033"/>
    <lineage>
        <taxon>Eukaryota</taxon>
        <taxon>Metazoa</taxon>
        <taxon>Spiralia</taxon>
        <taxon>Gnathifera</taxon>
        <taxon>Rotifera</taxon>
        <taxon>Eurotatoria</taxon>
        <taxon>Bdelloidea</taxon>
        <taxon>Philodinida</taxon>
        <taxon>Philodinidae</taxon>
        <taxon>Rotaria</taxon>
    </lineage>
</organism>
<proteinExistence type="predicted"/>
<dbReference type="GO" id="GO:0008270">
    <property type="term" value="F:zinc ion binding"/>
    <property type="evidence" value="ECO:0007669"/>
    <property type="project" value="UniProtKB-KW"/>
</dbReference>
<keyword evidence="2" id="KW-0479">Metal-binding</keyword>
<name>A0A819QBW0_9BILA</name>
<dbReference type="SUPFAM" id="SSF53098">
    <property type="entry name" value="Ribonuclease H-like"/>
    <property type="match status" value="1"/>
</dbReference>
<feature type="region of interest" description="Disordered" evidence="6">
    <location>
        <begin position="200"/>
        <end position="232"/>
    </location>
</feature>
<dbReference type="InterPro" id="IPR008906">
    <property type="entry name" value="HATC_C_dom"/>
</dbReference>
<evidence type="ECO:0000256" key="4">
    <source>
        <dbReference type="ARBA" id="ARBA00022833"/>
    </source>
</evidence>
<evidence type="ECO:0000256" key="6">
    <source>
        <dbReference type="SAM" id="MobiDB-lite"/>
    </source>
</evidence>
<dbReference type="InterPro" id="IPR012337">
    <property type="entry name" value="RNaseH-like_sf"/>
</dbReference>
<dbReference type="OrthoDB" id="5103at2759"/>
<evidence type="ECO:0000256" key="3">
    <source>
        <dbReference type="ARBA" id="ARBA00022771"/>
    </source>
</evidence>
<dbReference type="EMBL" id="CAJNOU010006813">
    <property type="protein sequence ID" value="CAF1513215.1"/>
    <property type="molecule type" value="Genomic_DNA"/>
</dbReference>
<evidence type="ECO:0000313" key="12">
    <source>
        <dbReference type="Proteomes" id="UP000663823"/>
    </source>
</evidence>
<dbReference type="GO" id="GO:0046983">
    <property type="term" value="F:protein dimerization activity"/>
    <property type="evidence" value="ECO:0007669"/>
    <property type="project" value="InterPro"/>
</dbReference>
<evidence type="ECO:0000256" key="5">
    <source>
        <dbReference type="ARBA" id="ARBA00023242"/>
    </source>
</evidence>
<dbReference type="GO" id="GO:0005634">
    <property type="term" value="C:nucleus"/>
    <property type="evidence" value="ECO:0007669"/>
    <property type="project" value="UniProtKB-SubCell"/>
</dbReference>
<evidence type="ECO:0000313" key="9">
    <source>
        <dbReference type="EMBL" id="CAF1513215.1"/>
    </source>
</evidence>
<dbReference type="PANTHER" id="PTHR46481:SF10">
    <property type="entry name" value="ZINC FINGER BED DOMAIN-CONTAINING PROTEIN 39"/>
    <property type="match status" value="1"/>
</dbReference>
<protein>
    <recommendedName>
        <fullName evidence="7">HAT C-terminal dimerisation domain-containing protein</fullName>
    </recommendedName>
</protein>
<evidence type="ECO:0000313" key="10">
    <source>
        <dbReference type="EMBL" id="CAF4026910.1"/>
    </source>
</evidence>
<evidence type="ECO:0000313" key="11">
    <source>
        <dbReference type="EMBL" id="CAF4119678.1"/>
    </source>
</evidence>
<dbReference type="InterPro" id="IPR052035">
    <property type="entry name" value="ZnF_BED_domain_contain"/>
</dbReference>
<dbReference type="Proteomes" id="UP000663874">
    <property type="component" value="Unassembled WGS sequence"/>
</dbReference>
<dbReference type="AlphaFoldDB" id="A0A819QBW0"/>
<keyword evidence="3" id="KW-0863">Zinc-finger</keyword>
<feature type="domain" description="HAT C-terminal dimerisation" evidence="7">
    <location>
        <begin position="131"/>
        <end position="196"/>
    </location>
</feature>
<dbReference type="PANTHER" id="PTHR46481">
    <property type="entry name" value="ZINC FINGER BED DOMAIN-CONTAINING PROTEIN 4"/>
    <property type="match status" value="1"/>
</dbReference>
<dbReference type="EMBL" id="CAJOAX010008160">
    <property type="protein sequence ID" value="CAF4026910.1"/>
    <property type="molecule type" value="Genomic_DNA"/>
</dbReference>
<evidence type="ECO:0000313" key="8">
    <source>
        <dbReference type="EMBL" id="CAF1427465.1"/>
    </source>
</evidence>
<comment type="caution">
    <text evidence="10">The sequence shown here is derived from an EMBL/GenBank/DDBJ whole genome shotgun (WGS) entry which is preliminary data.</text>
</comment>
<accession>A0A819QBW0</accession>
<keyword evidence="4" id="KW-0862">Zinc</keyword>
<dbReference type="EMBL" id="CAJNOO010005678">
    <property type="protein sequence ID" value="CAF1427465.1"/>
    <property type="molecule type" value="Genomic_DNA"/>
</dbReference>
<evidence type="ECO:0000259" key="7">
    <source>
        <dbReference type="Pfam" id="PF05699"/>
    </source>
</evidence>